<dbReference type="InterPro" id="IPR014274">
    <property type="entry name" value="PPIase_EpsD"/>
</dbReference>
<dbReference type="Proteomes" id="UP001204621">
    <property type="component" value="Unassembled WGS sequence"/>
</dbReference>
<evidence type="ECO:0000256" key="5">
    <source>
        <dbReference type="ARBA" id="ARBA00023110"/>
    </source>
</evidence>
<organism evidence="8 9">
    <name type="scientific">Massilia terrae</name>
    <dbReference type="NCBI Taxonomy" id="1811224"/>
    <lineage>
        <taxon>Bacteria</taxon>
        <taxon>Pseudomonadati</taxon>
        <taxon>Pseudomonadota</taxon>
        <taxon>Betaproteobacteria</taxon>
        <taxon>Burkholderiales</taxon>
        <taxon>Oxalobacteraceae</taxon>
        <taxon>Telluria group</taxon>
        <taxon>Massilia</taxon>
    </lineage>
</organism>
<evidence type="ECO:0000256" key="1">
    <source>
        <dbReference type="ARBA" id="ARBA00000971"/>
    </source>
</evidence>
<dbReference type="SUPFAM" id="SSF109998">
    <property type="entry name" value="Triger factor/SurA peptide-binding domain-like"/>
    <property type="match status" value="1"/>
</dbReference>
<evidence type="ECO:0000259" key="7">
    <source>
        <dbReference type="Pfam" id="PF13145"/>
    </source>
</evidence>
<dbReference type="Gene3D" id="1.10.8.1040">
    <property type="match status" value="1"/>
</dbReference>
<comment type="caution">
    <text evidence="8">The sequence shown here is derived from an EMBL/GenBank/DDBJ whole genome shotgun (WGS) entry which is preliminary data.</text>
</comment>
<dbReference type="PANTHER" id="PTHR47245:SF1">
    <property type="entry name" value="FOLDASE PROTEIN PRSA"/>
    <property type="match status" value="1"/>
</dbReference>
<comment type="catalytic activity">
    <reaction evidence="1">
        <text>[protein]-peptidylproline (omega=180) = [protein]-peptidylproline (omega=0)</text>
        <dbReference type="Rhea" id="RHEA:16237"/>
        <dbReference type="Rhea" id="RHEA-COMP:10747"/>
        <dbReference type="Rhea" id="RHEA-COMP:10748"/>
        <dbReference type="ChEBI" id="CHEBI:83833"/>
        <dbReference type="ChEBI" id="CHEBI:83834"/>
        <dbReference type="EC" id="5.2.1.8"/>
    </reaction>
</comment>
<dbReference type="RefSeq" id="WP_258812237.1">
    <property type="nucleotide sequence ID" value="NZ_JANUGU010000004.1"/>
</dbReference>
<keyword evidence="9" id="KW-1185">Reference proteome</keyword>
<protein>
    <recommendedName>
        <fullName evidence="3">peptidylprolyl isomerase</fullName>
        <ecNumber evidence="3">5.2.1.8</ecNumber>
    </recommendedName>
</protein>
<keyword evidence="5" id="KW-0697">Rotamase</keyword>
<gene>
    <name evidence="8" type="ORF">NX778_13320</name>
</gene>
<dbReference type="PANTHER" id="PTHR47245">
    <property type="entry name" value="PEPTIDYLPROLYL ISOMERASE"/>
    <property type="match status" value="1"/>
</dbReference>
<evidence type="ECO:0000256" key="3">
    <source>
        <dbReference type="ARBA" id="ARBA00013194"/>
    </source>
</evidence>
<dbReference type="EC" id="5.2.1.8" evidence="3"/>
<dbReference type="PROSITE" id="PS51257">
    <property type="entry name" value="PROKAR_LIPOPROTEIN"/>
    <property type="match status" value="1"/>
</dbReference>
<keyword evidence="4" id="KW-0732">Signal</keyword>
<proteinExistence type="inferred from homology"/>
<dbReference type="InterPro" id="IPR050245">
    <property type="entry name" value="PrsA_foldase"/>
</dbReference>
<dbReference type="NCBIfam" id="TIGR02925">
    <property type="entry name" value="cis_trans_EpsD"/>
    <property type="match status" value="1"/>
</dbReference>
<feature type="domain" description="PpiC" evidence="7">
    <location>
        <begin position="134"/>
        <end position="247"/>
    </location>
</feature>
<reference evidence="8 9" key="1">
    <citation type="submission" date="2022-08" db="EMBL/GenBank/DDBJ databases">
        <title>Reclassification of Massilia species as members of the genera Telluria, Duganella, Pseudoduganella, Mokoshia gen. nov. and Zemynaea gen. nov. using orthogonal and non-orthogonal genome-based approaches.</title>
        <authorList>
            <person name="Bowman J.P."/>
        </authorList>
    </citation>
    <scope>NUCLEOTIDE SEQUENCE [LARGE SCALE GENOMIC DNA]</scope>
    <source>
        <strain evidence="8 9">JCM 31606</strain>
    </source>
</reference>
<comment type="similarity">
    <text evidence="2">Belongs to the PpiC/parvulin rotamase family.</text>
</comment>
<dbReference type="Pfam" id="PF13145">
    <property type="entry name" value="Rotamase_2"/>
    <property type="match status" value="1"/>
</dbReference>
<evidence type="ECO:0000313" key="9">
    <source>
        <dbReference type="Proteomes" id="UP001204621"/>
    </source>
</evidence>
<name>A0ABT2CYV8_9BURK</name>
<dbReference type="InterPro" id="IPR027304">
    <property type="entry name" value="Trigger_fact/SurA_dom_sf"/>
</dbReference>
<evidence type="ECO:0000256" key="2">
    <source>
        <dbReference type="ARBA" id="ARBA00007656"/>
    </source>
</evidence>
<accession>A0ABT2CYV8</accession>
<dbReference type="InterPro" id="IPR000297">
    <property type="entry name" value="PPIase_PpiC"/>
</dbReference>
<dbReference type="EMBL" id="JANUGU010000004">
    <property type="protein sequence ID" value="MCS0659044.1"/>
    <property type="molecule type" value="Genomic_DNA"/>
</dbReference>
<dbReference type="GO" id="GO:0003755">
    <property type="term" value="F:peptidyl-prolyl cis-trans isomerase activity"/>
    <property type="evidence" value="ECO:0007669"/>
    <property type="project" value="UniProtKB-EC"/>
</dbReference>
<sequence length="336" mass="35630">MKTYLSTMHPMTLSKHKRALGAGLVLLAALLAGCSEKAKETRPGQALARVDGSEITVLQLNEELQRSGIPASQQQAASKQLLQALIDRQLLDNAAEKDKLDRDPRVMQAIDRARALILAQAYIQKRLGNPAPPAPAEVADYFDKHPEFFSNRKALVMNQLVVQSSDLTPPLRAAADGSRSLEEVAVWLDTHKVKYGRSQVTRTTSDMPAEISRKLLSMPKGQIFIVNEGGRALMMSVAEVRNAPVTLEVAGPQIAEALAAERNKDAASAEIKRLRSGAKVEYLSKELALESNAPAASPAAAVQGAAAPAAAPAVAAGATAPASDKAALERGVAGLK</sequence>
<evidence type="ECO:0000313" key="8">
    <source>
        <dbReference type="EMBL" id="MCS0659044.1"/>
    </source>
</evidence>
<evidence type="ECO:0000256" key="6">
    <source>
        <dbReference type="ARBA" id="ARBA00023235"/>
    </source>
</evidence>
<evidence type="ECO:0000256" key="4">
    <source>
        <dbReference type="ARBA" id="ARBA00022729"/>
    </source>
</evidence>
<keyword evidence="6 8" id="KW-0413">Isomerase</keyword>